<reference evidence="10" key="1">
    <citation type="journal article" date="2023" name="Mol. Phylogenet. Evol.">
        <title>Genome-scale phylogeny and comparative genomics of the fungal order Sordariales.</title>
        <authorList>
            <person name="Hensen N."/>
            <person name="Bonometti L."/>
            <person name="Westerberg I."/>
            <person name="Brannstrom I.O."/>
            <person name="Guillou S."/>
            <person name="Cros-Aarteil S."/>
            <person name="Calhoun S."/>
            <person name="Haridas S."/>
            <person name="Kuo A."/>
            <person name="Mondo S."/>
            <person name="Pangilinan J."/>
            <person name="Riley R."/>
            <person name="LaButti K."/>
            <person name="Andreopoulos B."/>
            <person name="Lipzen A."/>
            <person name="Chen C."/>
            <person name="Yan M."/>
            <person name="Daum C."/>
            <person name="Ng V."/>
            <person name="Clum A."/>
            <person name="Steindorff A."/>
            <person name="Ohm R.A."/>
            <person name="Martin F."/>
            <person name="Silar P."/>
            <person name="Natvig D.O."/>
            <person name="Lalanne C."/>
            <person name="Gautier V."/>
            <person name="Ament-Velasquez S.L."/>
            <person name="Kruys A."/>
            <person name="Hutchinson M.I."/>
            <person name="Powell A.J."/>
            <person name="Barry K."/>
            <person name="Miller A.N."/>
            <person name="Grigoriev I.V."/>
            <person name="Debuchy R."/>
            <person name="Gladieux P."/>
            <person name="Hiltunen Thoren M."/>
            <person name="Johannesson H."/>
        </authorList>
    </citation>
    <scope>NUCLEOTIDE SEQUENCE</scope>
    <source>
        <strain evidence="10">CBS 757.83</strain>
    </source>
</reference>
<dbReference type="CDD" id="cd00082">
    <property type="entry name" value="HisKA"/>
    <property type="match status" value="1"/>
</dbReference>
<feature type="compositionally biased region" description="Polar residues" evidence="7">
    <location>
        <begin position="1133"/>
        <end position="1147"/>
    </location>
</feature>
<accession>A0AAN6PUY4</accession>
<dbReference type="SMART" id="SM00448">
    <property type="entry name" value="REC"/>
    <property type="match status" value="1"/>
</dbReference>
<dbReference type="SUPFAM" id="SSF52172">
    <property type="entry name" value="CheY-like"/>
    <property type="match status" value="1"/>
</dbReference>
<dbReference type="PRINTS" id="PR00344">
    <property type="entry name" value="BCTRLSENSOR"/>
</dbReference>
<feature type="domain" description="Histidine kinase" evidence="8">
    <location>
        <begin position="621"/>
        <end position="882"/>
    </location>
</feature>
<evidence type="ECO:0000256" key="6">
    <source>
        <dbReference type="PROSITE-ProRule" id="PRU00169"/>
    </source>
</evidence>
<dbReference type="Pfam" id="PF00512">
    <property type="entry name" value="HisKA"/>
    <property type="match status" value="1"/>
</dbReference>
<dbReference type="InterPro" id="IPR036097">
    <property type="entry name" value="HisK_dim/P_sf"/>
</dbReference>
<feature type="compositionally biased region" description="Low complexity" evidence="7">
    <location>
        <begin position="380"/>
        <end position="390"/>
    </location>
</feature>
<dbReference type="PANTHER" id="PTHR43047">
    <property type="entry name" value="TWO-COMPONENT HISTIDINE PROTEIN KINASE"/>
    <property type="match status" value="1"/>
</dbReference>
<dbReference type="InterPro" id="IPR004358">
    <property type="entry name" value="Sig_transdc_His_kin-like_C"/>
</dbReference>
<evidence type="ECO:0000256" key="2">
    <source>
        <dbReference type="ARBA" id="ARBA00012438"/>
    </source>
</evidence>
<organism evidence="10 11">
    <name type="scientific">Parathielavia hyrcaniae</name>
    <dbReference type="NCBI Taxonomy" id="113614"/>
    <lineage>
        <taxon>Eukaryota</taxon>
        <taxon>Fungi</taxon>
        <taxon>Dikarya</taxon>
        <taxon>Ascomycota</taxon>
        <taxon>Pezizomycotina</taxon>
        <taxon>Sordariomycetes</taxon>
        <taxon>Sordariomycetidae</taxon>
        <taxon>Sordariales</taxon>
        <taxon>Chaetomiaceae</taxon>
        <taxon>Parathielavia</taxon>
    </lineage>
</organism>
<feature type="compositionally biased region" description="Polar residues" evidence="7">
    <location>
        <begin position="263"/>
        <end position="281"/>
    </location>
</feature>
<evidence type="ECO:0000259" key="8">
    <source>
        <dbReference type="PROSITE" id="PS50109"/>
    </source>
</evidence>
<keyword evidence="11" id="KW-1185">Reference proteome</keyword>
<dbReference type="CDD" id="cd17546">
    <property type="entry name" value="REC_hyHK_CKI1_RcsC-like"/>
    <property type="match status" value="1"/>
</dbReference>
<dbReference type="SUPFAM" id="SSF47384">
    <property type="entry name" value="Homodimeric domain of signal transducing histidine kinase"/>
    <property type="match status" value="1"/>
</dbReference>
<name>A0AAN6PUY4_9PEZI</name>
<feature type="non-terminal residue" evidence="10">
    <location>
        <position position="1"/>
    </location>
</feature>
<gene>
    <name evidence="10" type="ORF">N658DRAFT_395763</name>
</gene>
<feature type="domain" description="Response regulatory" evidence="9">
    <location>
        <begin position="1171"/>
        <end position="1304"/>
    </location>
</feature>
<dbReference type="SUPFAM" id="SSF55781">
    <property type="entry name" value="GAF domain-like"/>
    <property type="match status" value="1"/>
</dbReference>
<dbReference type="InterPro" id="IPR036890">
    <property type="entry name" value="HATPase_C_sf"/>
</dbReference>
<evidence type="ECO:0000256" key="3">
    <source>
        <dbReference type="ARBA" id="ARBA00022553"/>
    </source>
</evidence>
<dbReference type="InterPro" id="IPR005467">
    <property type="entry name" value="His_kinase_dom"/>
</dbReference>
<dbReference type="Gene3D" id="1.10.287.130">
    <property type="match status" value="1"/>
</dbReference>
<dbReference type="Gene3D" id="3.40.50.2300">
    <property type="match status" value="1"/>
</dbReference>
<feature type="compositionally biased region" description="Polar residues" evidence="7">
    <location>
        <begin position="344"/>
        <end position="354"/>
    </location>
</feature>
<evidence type="ECO:0000259" key="9">
    <source>
        <dbReference type="PROSITE" id="PS50110"/>
    </source>
</evidence>
<dbReference type="PROSITE" id="PS50109">
    <property type="entry name" value="HIS_KIN"/>
    <property type="match status" value="1"/>
</dbReference>
<feature type="region of interest" description="Disordered" evidence="7">
    <location>
        <begin position="263"/>
        <end position="397"/>
    </location>
</feature>
<dbReference type="InterPro" id="IPR003594">
    <property type="entry name" value="HATPase_dom"/>
</dbReference>
<evidence type="ECO:0000256" key="5">
    <source>
        <dbReference type="ARBA" id="ARBA00022777"/>
    </source>
</evidence>
<dbReference type="SUPFAM" id="SSF55874">
    <property type="entry name" value="ATPase domain of HSP90 chaperone/DNA topoisomerase II/histidine kinase"/>
    <property type="match status" value="1"/>
</dbReference>
<dbReference type="GO" id="GO:0005886">
    <property type="term" value="C:plasma membrane"/>
    <property type="evidence" value="ECO:0007669"/>
    <property type="project" value="TreeGrafter"/>
</dbReference>
<reference evidence="10" key="2">
    <citation type="submission" date="2023-05" db="EMBL/GenBank/DDBJ databases">
        <authorList>
            <consortium name="Lawrence Berkeley National Laboratory"/>
            <person name="Steindorff A."/>
            <person name="Hensen N."/>
            <person name="Bonometti L."/>
            <person name="Westerberg I."/>
            <person name="Brannstrom I.O."/>
            <person name="Guillou S."/>
            <person name="Cros-Aarteil S."/>
            <person name="Calhoun S."/>
            <person name="Haridas S."/>
            <person name="Kuo A."/>
            <person name="Mondo S."/>
            <person name="Pangilinan J."/>
            <person name="Riley R."/>
            <person name="Labutti K."/>
            <person name="Andreopoulos B."/>
            <person name="Lipzen A."/>
            <person name="Chen C."/>
            <person name="Yanf M."/>
            <person name="Daum C."/>
            <person name="Ng V."/>
            <person name="Clum A."/>
            <person name="Ohm R."/>
            <person name="Martin F."/>
            <person name="Silar P."/>
            <person name="Natvig D."/>
            <person name="Lalanne C."/>
            <person name="Gautier V."/>
            <person name="Ament-Velasquez S.L."/>
            <person name="Kruys A."/>
            <person name="Hutchinson M.I."/>
            <person name="Powell A.J."/>
            <person name="Barry K."/>
            <person name="Miller A.N."/>
            <person name="Grigoriev I.V."/>
            <person name="Debuchy R."/>
            <person name="Gladieux P."/>
            <person name="Thoren M.H."/>
            <person name="Johannesson H."/>
        </authorList>
    </citation>
    <scope>NUCLEOTIDE SEQUENCE</scope>
    <source>
        <strain evidence="10">CBS 757.83</strain>
    </source>
</reference>
<dbReference type="InterPro" id="IPR001789">
    <property type="entry name" value="Sig_transdc_resp-reg_receiver"/>
</dbReference>
<dbReference type="PROSITE" id="PS50110">
    <property type="entry name" value="RESPONSE_REGULATORY"/>
    <property type="match status" value="1"/>
</dbReference>
<dbReference type="Pfam" id="PF02518">
    <property type="entry name" value="HATPase_c"/>
    <property type="match status" value="1"/>
</dbReference>
<evidence type="ECO:0000256" key="1">
    <source>
        <dbReference type="ARBA" id="ARBA00000085"/>
    </source>
</evidence>
<keyword evidence="5" id="KW-0418">Kinase</keyword>
<keyword evidence="4" id="KW-0808">Transferase</keyword>
<comment type="catalytic activity">
    <reaction evidence="1">
        <text>ATP + protein L-histidine = ADP + protein N-phospho-L-histidine.</text>
        <dbReference type="EC" id="2.7.13.3"/>
    </reaction>
</comment>
<dbReference type="Gene3D" id="3.30.565.10">
    <property type="entry name" value="Histidine kinase-like ATPase, C-terminal domain"/>
    <property type="match status" value="1"/>
</dbReference>
<dbReference type="GO" id="GO:0009927">
    <property type="term" value="F:histidine phosphotransfer kinase activity"/>
    <property type="evidence" value="ECO:0007669"/>
    <property type="project" value="TreeGrafter"/>
</dbReference>
<dbReference type="InterPro" id="IPR003661">
    <property type="entry name" value="HisK_dim/P_dom"/>
</dbReference>
<dbReference type="PANTHER" id="PTHR43047:SF72">
    <property type="entry name" value="OSMOSENSING HISTIDINE PROTEIN KINASE SLN1"/>
    <property type="match status" value="1"/>
</dbReference>
<sequence length="1304" mass="140303">VPAANATTAADEVLSSERARQREIAALNPLACQEQTRLTPGPFSYLSAGSFPADLQAGHFDSTPLLNPDPTLNALVQSGALRLGVDRSFLSFIDRQHQFVVAEMTRSNSLKEIDSDPGDEVYLGMAKLDACYGVCPTTMKAFMDETGEWIRTGPNIVADRSRYIVNDFRTLPDYVDRPYVKGFPFFTSYLEVPLTSPLGYILGSYCVVHNDLYDFDNEKTIGIMNDIADAIMAHLDLMRMKQGQNRSEQLIKGLSEFIGSEPHLQSSLQEDQAQTIPTLDSSEPEGSAERQETPGSHDIVDTAQMTEQSGGLATSGGADQRKEATAGDGAGGPAALTGNDGVVDNTTTPASSTQLPPDDPLPDDPSTAGIPAGPGRDGAEPALAPAPSLPINDEDESAGGFLGSAHIKAAFFRAASTIQRSMNLDGFMFLDAVPSTFTDRSDTPGRALHPHDAADVELHGEVSGPFCTAIVRCLSGSKRGHAMRSPQTRLPEAALQRFIRKFPRGHVFSADEFGPIDETYGIGKRFPGGRKGDRNSVLLQRDVSTLFQGLPGAKYAVFLPLWHFHRECWYTAALGWVSDPTQAVDETDLNLVSAFGTSVMAEVSRLEALAASNAKTHFLSSISHELRSPLHGILASSELLRSSISDPNLLFTLDMLDSCGTTLLDTFNNLLDYAMVIGDGKSAAKKPVVVSKRTDLGKLVEDVVETVHFSHLSEVAVRTSPDQKRTYAVDPLADAAAQDAPPGCALPLMIVNIGRRLDWELNIDTGAWKRIIMNLFGNALKYTKSGRIEVTLRVAKRKGNSKGHREVDHIVFTVEDTGVGMSSDYIKYRLFRPFSQENTHAAGMGLGLSIVQQLVKSLGGTINIKSSVGIGTTVQVWVPLDPRGGDIHSKVDTKAAPTTIEDIHRPYAGQYPDLAGRTICCIPPALQMSAMHSNFEAVSSLSVLPPDVQIRAEALERALRTTTQETLGMAMIVGTAECPIPEADIYFIESGSLSGIANSAGRSVADQLLSQFGRPVVLVCSGAGPRGCPTSRDMTGEGGCGIHLHHPVTPTKLVAVIRSALESDTSHRELGRPSTPRPAITPLVVSKSQDTSTISVKGPLPLRPKPPEAEPAVQPGTASSEKKTINILPLESPSPNQDPTSIPTKGYTQPAAGPAQTPAPSAEPSAEEGHYLLLVDDNPVNIKLLSTLIKKLKQPFEIARNGLEAVQRYKESLSGRSPRLFDIVFMDVTMPVMDGFEATRQIRQLELEHMVAAGEGAGKEKCKIIALTGLSSDSDRREAAASGCDMFWTKPVRLDAVRKLLAEM</sequence>
<feature type="compositionally biased region" description="Polar residues" evidence="7">
    <location>
        <begin position="1086"/>
        <end position="1095"/>
    </location>
</feature>
<protein>
    <recommendedName>
        <fullName evidence="2">histidine kinase</fullName>
        <ecNumber evidence="2">2.7.13.3</ecNumber>
    </recommendedName>
</protein>
<feature type="non-terminal residue" evidence="10">
    <location>
        <position position="1304"/>
    </location>
</feature>
<feature type="compositionally biased region" description="Low complexity" evidence="7">
    <location>
        <begin position="1148"/>
        <end position="1160"/>
    </location>
</feature>
<feature type="modified residue" description="4-aspartylphosphate" evidence="6">
    <location>
        <position position="1227"/>
    </location>
</feature>
<dbReference type="EC" id="2.7.13.3" evidence="2"/>
<dbReference type="EMBL" id="MU863776">
    <property type="protein sequence ID" value="KAK4095836.1"/>
    <property type="molecule type" value="Genomic_DNA"/>
</dbReference>
<dbReference type="SMART" id="SM00387">
    <property type="entry name" value="HATPase_c"/>
    <property type="match status" value="1"/>
</dbReference>
<dbReference type="Proteomes" id="UP001305647">
    <property type="component" value="Unassembled WGS sequence"/>
</dbReference>
<evidence type="ECO:0000313" key="11">
    <source>
        <dbReference type="Proteomes" id="UP001305647"/>
    </source>
</evidence>
<dbReference type="InterPro" id="IPR011006">
    <property type="entry name" value="CheY-like_superfamily"/>
</dbReference>
<evidence type="ECO:0000313" key="10">
    <source>
        <dbReference type="EMBL" id="KAK4095836.1"/>
    </source>
</evidence>
<feature type="compositionally biased region" description="Polar residues" evidence="7">
    <location>
        <begin position="303"/>
        <end position="312"/>
    </location>
</feature>
<evidence type="ECO:0000256" key="7">
    <source>
        <dbReference type="SAM" id="MobiDB-lite"/>
    </source>
</evidence>
<dbReference type="Pfam" id="PF00072">
    <property type="entry name" value="Response_reg"/>
    <property type="match status" value="1"/>
</dbReference>
<comment type="caution">
    <text evidence="10">The sequence shown here is derived from an EMBL/GenBank/DDBJ whole genome shotgun (WGS) entry which is preliminary data.</text>
</comment>
<proteinExistence type="predicted"/>
<feature type="region of interest" description="Disordered" evidence="7">
    <location>
        <begin position="1063"/>
        <end position="1166"/>
    </location>
</feature>
<dbReference type="GO" id="GO:0000155">
    <property type="term" value="F:phosphorelay sensor kinase activity"/>
    <property type="evidence" value="ECO:0007669"/>
    <property type="project" value="InterPro"/>
</dbReference>
<dbReference type="SMART" id="SM00388">
    <property type="entry name" value="HisKA"/>
    <property type="match status" value="1"/>
</dbReference>
<evidence type="ECO:0000256" key="4">
    <source>
        <dbReference type="ARBA" id="ARBA00022679"/>
    </source>
</evidence>
<keyword evidence="3 6" id="KW-0597">Phosphoprotein</keyword>